<evidence type="ECO:0000256" key="3">
    <source>
        <dbReference type="ARBA" id="ARBA00022630"/>
    </source>
</evidence>
<dbReference type="InterPro" id="IPR036188">
    <property type="entry name" value="FAD/NAD-bd_sf"/>
</dbReference>
<keyword evidence="3" id="KW-0285">Flavoprotein</keyword>
<dbReference type="SUPFAM" id="SSF52821">
    <property type="entry name" value="Rhodanese/Cell cycle control phosphatase"/>
    <property type="match status" value="1"/>
</dbReference>
<dbReference type="Pfam" id="PF00581">
    <property type="entry name" value="Rhodanese"/>
    <property type="match status" value="1"/>
</dbReference>
<dbReference type="SUPFAM" id="SSF51905">
    <property type="entry name" value="FAD/NAD(P)-binding domain"/>
    <property type="match status" value="1"/>
</dbReference>
<evidence type="ECO:0000256" key="4">
    <source>
        <dbReference type="ARBA" id="ARBA00022827"/>
    </source>
</evidence>
<protein>
    <submittedName>
        <fullName evidence="8">FAD-dependent oxidoreductase</fullName>
    </submittedName>
</protein>
<dbReference type="Pfam" id="PF07992">
    <property type="entry name" value="Pyr_redox_2"/>
    <property type="match status" value="1"/>
</dbReference>
<evidence type="ECO:0000256" key="5">
    <source>
        <dbReference type="ARBA" id="ARBA00023002"/>
    </source>
</evidence>
<evidence type="ECO:0000256" key="2">
    <source>
        <dbReference type="ARBA" id="ARBA00009130"/>
    </source>
</evidence>
<gene>
    <name evidence="8" type="ORF">JRJ22_14130</name>
</gene>
<feature type="domain" description="Rhodanese" evidence="7">
    <location>
        <begin position="464"/>
        <end position="551"/>
    </location>
</feature>
<dbReference type="EMBL" id="CP070969">
    <property type="protein sequence ID" value="QSF42473.1"/>
    <property type="molecule type" value="Genomic_DNA"/>
</dbReference>
<sequence>MKKKVLIVGGVAGGASAAARLRRLDENAEIIMFERDAHISFANCGLPYYVGETIQDRSKLMVQTPESMKARFNLDVRIHSEVTGIDTNEKTVTVYSKEKGIYKESYDYLILSPGAKPLKPPIPGIESNLIYTLRTIPDTDRIKAHVDREGIQSAIVIGGGYIGVEMAENLRHRGLEVTLVEAAPHILAPFDSDMVTFAEKELEDNGVRLLLGDGVQSFEEKDGKISVTLQSGRKVCANLVILAIGVAPDTGFLKDSGIKFGARGHILVNESMQTNCDGVYAVGDAVEISDFVSGQQAAVPLAGPANKQGRIAADHICGLPSVYKGSQGTAIIKIFGLTGASTGSNERMLTKLNTPYRTVYVHPSSHATYYPGAKPIALKLLFNDKGTILGAQAFGEEGVDKRIDVIATVLRLKGTVNDLAELELTYAPPFSSAKDPVNMAGYLAQNVLAGRTEVATLNEVENINPEDQILLDVRTKAEYDQGHIEGALHIPVDELRARSNELDPNKEIFAYCAVGMRGYIASRILNQKGFQVKNVTGGYRSYSMSKFTPADHQEIL</sequence>
<dbReference type="Proteomes" id="UP000663452">
    <property type="component" value="Chromosome"/>
</dbReference>
<evidence type="ECO:0000256" key="6">
    <source>
        <dbReference type="ARBA" id="ARBA00023284"/>
    </source>
</evidence>
<dbReference type="PROSITE" id="PS50206">
    <property type="entry name" value="RHODANESE_3"/>
    <property type="match status" value="1"/>
</dbReference>
<dbReference type="PRINTS" id="PR00411">
    <property type="entry name" value="PNDRDTASEI"/>
</dbReference>
<dbReference type="InterPro" id="IPR004099">
    <property type="entry name" value="Pyr_nucl-diS_OxRdtase_dimer"/>
</dbReference>
<evidence type="ECO:0000259" key="7">
    <source>
        <dbReference type="PROSITE" id="PS50206"/>
    </source>
</evidence>
<keyword evidence="5" id="KW-0560">Oxidoreductase</keyword>
<accession>A0ABX7L432</accession>
<keyword evidence="6" id="KW-0676">Redox-active center</keyword>
<dbReference type="RefSeq" id="WP_052098483.1">
    <property type="nucleotide sequence ID" value="NZ_CP070969.1"/>
</dbReference>
<evidence type="ECO:0000313" key="9">
    <source>
        <dbReference type="Proteomes" id="UP000663452"/>
    </source>
</evidence>
<dbReference type="InterPro" id="IPR050260">
    <property type="entry name" value="FAD-bd_OxRdtase"/>
</dbReference>
<evidence type="ECO:0000313" key="8">
    <source>
        <dbReference type="EMBL" id="QSF42473.1"/>
    </source>
</evidence>
<organism evidence="8 9">
    <name type="scientific">Paenibacillus tianjinensis</name>
    <dbReference type="NCBI Taxonomy" id="2810347"/>
    <lineage>
        <taxon>Bacteria</taxon>
        <taxon>Bacillati</taxon>
        <taxon>Bacillota</taxon>
        <taxon>Bacilli</taxon>
        <taxon>Bacillales</taxon>
        <taxon>Paenibacillaceae</taxon>
        <taxon>Paenibacillus</taxon>
    </lineage>
</organism>
<dbReference type="PRINTS" id="PR00368">
    <property type="entry name" value="FADPNR"/>
</dbReference>
<dbReference type="SMART" id="SM00450">
    <property type="entry name" value="RHOD"/>
    <property type="match status" value="1"/>
</dbReference>
<dbReference type="CDD" id="cd01524">
    <property type="entry name" value="RHOD_Pyr_redox"/>
    <property type="match status" value="1"/>
</dbReference>
<dbReference type="PANTHER" id="PTHR43429:SF1">
    <property type="entry name" value="NAD(P)H SULFUR OXIDOREDUCTASE (COA-DEPENDENT)"/>
    <property type="match status" value="1"/>
</dbReference>
<dbReference type="Pfam" id="PF02852">
    <property type="entry name" value="Pyr_redox_dim"/>
    <property type="match status" value="1"/>
</dbReference>
<dbReference type="Gene3D" id="3.40.250.10">
    <property type="entry name" value="Rhodanese-like domain"/>
    <property type="match status" value="1"/>
</dbReference>
<evidence type="ECO:0000256" key="1">
    <source>
        <dbReference type="ARBA" id="ARBA00001974"/>
    </source>
</evidence>
<dbReference type="InterPro" id="IPR001763">
    <property type="entry name" value="Rhodanese-like_dom"/>
</dbReference>
<name>A0ABX7L432_9BACL</name>
<dbReference type="InterPro" id="IPR036873">
    <property type="entry name" value="Rhodanese-like_dom_sf"/>
</dbReference>
<proteinExistence type="inferred from homology"/>
<comment type="similarity">
    <text evidence="2">Belongs to the class-III pyridine nucleotide-disulfide oxidoreductase family.</text>
</comment>
<keyword evidence="9" id="KW-1185">Reference proteome</keyword>
<keyword evidence="4" id="KW-0274">FAD</keyword>
<dbReference type="InterPro" id="IPR016156">
    <property type="entry name" value="FAD/NAD-linked_Rdtase_dimer_sf"/>
</dbReference>
<reference evidence="8 9" key="1">
    <citation type="submission" date="2021-02" db="EMBL/GenBank/DDBJ databases">
        <title>Paenibacillus tianjinensis sp. nov.</title>
        <authorList>
            <person name="Liu H."/>
        </authorList>
    </citation>
    <scope>NUCLEOTIDE SEQUENCE [LARGE SCALE GENOMIC DNA]</scope>
    <source>
        <strain evidence="8 9">TB2019</strain>
    </source>
</reference>
<comment type="cofactor">
    <cofactor evidence="1">
        <name>FAD</name>
        <dbReference type="ChEBI" id="CHEBI:57692"/>
    </cofactor>
</comment>
<dbReference type="SUPFAM" id="SSF55424">
    <property type="entry name" value="FAD/NAD-linked reductases, dimerisation (C-terminal) domain"/>
    <property type="match status" value="1"/>
</dbReference>
<dbReference type="PANTHER" id="PTHR43429">
    <property type="entry name" value="PYRIDINE NUCLEOTIDE-DISULFIDE OXIDOREDUCTASE DOMAIN-CONTAINING"/>
    <property type="match status" value="1"/>
</dbReference>
<dbReference type="Gene3D" id="3.50.50.60">
    <property type="entry name" value="FAD/NAD(P)-binding domain"/>
    <property type="match status" value="2"/>
</dbReference>
<dbReference type="InterPro" id="IPR023753">
    <property type="entry name" value="FAD/NAD-binding_dom"/>
</dbReference>